<dbReference type="PANTHER" id="PTHR35043">
    <property type="entry name" value="TRANSCRIPTION FACTOR DOMAIN-CONTAINING PROTEIN"/>
    <property type="match status" value="1"/>
</dbReference>
<keyword evidence="1" id="KW-0812">Transmembrane</keyword>
<evidence type="ECO:0000313" key="3">
    <source>
        <dbReference type="Proteomes" id="UP000772434"/>
    </source>
</evidence>
<proteinExistence type="predicted"/>
<organism evidence="2 3">
    <name type="scientific">Rhodocollybia butyracea</name>
    <dbReference type="NCBI Taxonomy" id="206335"/>
    <lineage>
        <taxon>Eukaryota</taxon>
        <taxon>Fungi</taxon>
        <taxon>Dikarya</taxon>
        <taxon>Basidiomycota</taxon>
        <taxon>Agaricomycotina</taxon>
        <taxon>Agaricomycetes</taxon>
        <taxon>Agaricomycetidae</taxon>
        <taxon>Agaricales</taxon>
        <taxon>Marasmiineae</taxon>
        <taxon>Omphalotaceae</taxon>
        <taxon>Rhodocollybia</taxon>
    </lineage>
</organism>
<sequence length="200" mass="22847">NYCTTLQIFWSCIAVLVACTWVSTHPNIPRLKEKMWRGMAERIILMIITLIAPEMMAFWACQDWYSAKRLSKRLKTQGWTKTHAHFALMGGFALYDDAQPVAASSNSLLSFHHTSLSHELPALCENEVKDHSCSDGFSKLLAMSQTTWLIIQLTARVCQRLPATELKIMTTAFAFINLLVYFFWWNKPQGAGCHIRIQCT</sequence>
<reference evidence="2" key="1">
    <citation type="submission" date="2020-11" db="EMBL/GenBank/DDBJ databases">
        <authorList>
            <consortium name="DOE Joint Genome Institute"/>
            <person name="Ahrendt S."/>
            <person name="Riley R."/>
            <person name="Andreopoulos W."/>
            <person name="Labutti K."/>
            <person name="Pangilinan J."/>
            <person name="Ruiz-Duenas F.J."/>
            <person name="Barrasa J.M."/>
            <person name="Sanchez-Garcia M."/>
            <person name="Camarero S."/>
            <person name="Miyauchi S."/>
            <person name="Serrano A."/>
            <person name="Linde D."/>
            <person name="Babiker R."/>
            <person name="Drula E."/>
            <person name="Ayuso-Fernandez I."/>
            <person name="Pacheco R."/>
            <person name="Padilla G."/>
            <person name="Ferreira P."/>
            <person name="Barriuso J."/>
            <person name="Kellner H."/>
            <person name="Castanera R."/>
            <person name="Alfaro M."/>
            <person name="Ramirez L."/>
            <person name="Pisabarro A.G."/>
            <person name="Kuo A."/>
            <person name="Tritt A."/>
            <person name="Lipzen A."/>
            <person name="He G."/>
            <person name="Yan M."/>
            <person name="Ng V."/>
            <person name="Cullen D."/>
            <person name="Martin F."/>
            <person name="Rosso M.-N."/>
            <person name="Henrissat B."/>
            <person name="Hibbett D."/>
            <person name="Martinez A.T."/>
            <person name="Grigoriev I.V."/>
        </authorList>
    </citation>
    <scope>NUCLEOTIDE SEQUENCE</scope>
    <source>
        <strain evidence="2">AH 40177</strain>
    </source>
</reference>
<dbReference type="EMBL" id="JADNRY010000177">
    <property type="protein sequence ID" value="KAF9062272.1"/>
    <property type="molecule type" value="Genomic_DNA"/>
</dbReference>
<feature type="non-terminal residue" evidence="2">
    <location>
        <position position="1"/>
    </location>
</feature>
<dbReference type="Proteomes" id="UP000772434">
    <property type="component" value="Unassembled WGS sequence"/>
</dbReference>
<feature type="transmembrane region" description="Helical" evidence="1">
    <location>
        <begin position="43"/>
        <end position="65"/>
    </location>
</feature>
<evidence type="ECO:0000313" key="2">
    <source>
        <dbReference type="EMBL" id="KAF9062272.1"/>
    </source>
</evidence>
<protein>
    <submittedName>
        <fullName evidence="2">Uncharacterized protein</fullName>
    </submittedName>
</protein>
<keyword evidence="3" id="KW-1185">Reference proteome</keyword>
<feature type="transmembrane region" description="Helical" evidence="1">
    <location>
        <begin position="166"/>
        <end position="185"/>
    </location>
</feature>
<keyword evidence="1" id="KW-1133">Transmembrane helix</keyword>
<name>A0A9P5PFJ4_9AGAR</name>
<dbReference type="PANTHER" id="PTHR35043:SF7">
    <property type="entry name" value="TRANSCRIPTION FACTOR DOMAIN-CONTAINING PROTEIN"/>
    <property type="match status" value="1"/>
</dbReference>
<gene>
    <name evidence="2" type="ORF">BDP27DRAFT_1233880</name>
</gene>
<evidence type="ECO:0000256" key="1">
    <source>
        <dbReference type="SAM" id="Phobius"/>
    </source>
</evidence>
<accession>A0A9P5PFJ4</accession>
<comment type="caution">
    <text evidence="2">The sequence shown here is derived from an EMBL/GenBank/DDBJ whole genome shotgun (WGS) entry which is preliminary data.</text>
</comment>
<feature type="transmembrane region" description="Helical" evidence="1">
    <location>
        <begin position="7"/>
        <end position="23"/>
    </location>
</feature>
<dbReference type="OrthoDB" id="9451547at2759"/>
<keyword evidence="1" id="KW-0472">Membrane</keyword>
<dbReference type="AlphaFoldDB" id="A0A9P5PFJ4"/>